<dbReference type="PATRIC" id="fig|2287.6.peg.104"/>
<accession>A0A0E3MBP1</accession>
<dbReference type="EMBL" id="CP033237">
    <property type="protein sequence ID" value="AZF72303.1"/>
    <property type="molecule type" value="Genomic_DNA"/>
</dbReference>
<reference evidence="14 15" key="1">
    <citation type="journal article" date="2015" name="Genome Announc.">
        <title>Complete Genome Sequence of Sulfolobus solfataricus Strain 98/2 and Evolved Derivatives.</title>
        <authorList>
            <person name="McCarthy S."/>
            <person name="Gradnigo J."/>
            <person name="Johnson T."/>
            <person name="Payne S."/>
            <person name="Lipzen A."/>
            <person name="Martin J."/>
            <person name="Schackwitz W."/>
            <person name="Moriyama E."/>
            <person name="Blum P."/>
        </authorList>
    </citation>
    <scope>NUCLEOTIDE SEQUENCE [LARGE SCALE GENOMIC DNA]</scope>
    <source>
        <strain evidence="14">98/2 SULC</strain>
        <strain evidence="2">SARC-B</strain>
        <strain evidence="3">SARC-C</strain>
        <strain evidence="4 16">SULA</strain>
        <strain evidence="15">SULB</strain>
    </source>
</reference>
<evidence type="ECO:0000313" key="17">
    <source>
        <dbReference type="Proteomes" id="UP000076770"/>
    </source>
</evidence>
<evidence type="ECO:0000313" key="15">
    <source>
        <dbReference type="Proteomes" id="UP000033085"/>
    </source>
</evidence>
<dbReference type="EMBL" id="CP033241">
    <property type="protein sequence ID" value="AZF82744.1"/>
    <property type="molecule type" value="Genomic_DNA"/>
</dbReference>
<reference evidence="18 19" key="4">
    <citation type="journal article" date="2018" name="Proc. Natl. Acad. Sci. U.S.A.">
        <title>Nonmutational mechanism of inheritance in the Archaeon Sulfolobus solfataricus.</title>
        <authorList>
            <person name="Payne S."/>
            <person name="McCarthy S."/>
            <person name="Johnson T."/>
            <person name="North E."/>
            <person name="Blum P."/>
        </authorList>
    </citation>
    <scope>NUCLEOTIDE SEQUENCE [LARGE SCALE GENOMIC DNA]</scope>
    <source>
        <strain evidence="6 18">SARC-H</strain>
        <strain evidence="7 22">SARC-I</strain>
        <strain evidence="9 23">SARC-N</strain>
        <strain evidence="10 24">SARC-O</strain>
        <strain evidence="11 19">SUL120</strain>
        <strain evidence="5 20">SULG</strain>
        <strain evidence="8 21">SULM</strain>
    </source>
</reference>
<feature type="transmembrane region" description="Helical" evidence="1">
    <location>
        <begin position="33"/>
        <end position="55"/>
    </location>
</feature>
<evidence type="ECO:0000313" key="16">
    <source>
        <dbReference type="Proteomes" id="UP000033106"/>
    </source>
</evidence>
<feature type="transmembrane region" description="Helical" evidence="1">
    <location>
        <begin position="7"/>
        <end position="27"/>
    </location>
</feature>
<dbReference type="Proteomes" id="UP000273443">
    <property type="component" value="Chromosome"/>
</dbReference>
<dbReference type="EMBL" id="CP011055">
    <property type="protein sequence ID" value="AKA72554.1"/>
    <property type="molecule type" value="Genomic_DNA"/>
</dbReference>
<evidence type="ECO:0000313" key="3">
    <source>
        <dbReference type="EMBL" id="AKA75253.1"/>
    </source>
</evidence>
<evidence type="ECO:0000313" key="10">
    <source>
        <dbReference type="EMBL" id="AZF80137.1"/>
    </source>
</evidence>
<dbReference type="KEGG" id="ssof:SULC_0101"/>
<feature type="transmembrane region" description="Helical" evidence="1">
    <location>
        <begin position="67"/>
        <end position="84"/>
    </location>
</feature>
<dbReference type="OMA" id="GIWYPVT"/>
<organism evidence="3 14">
    <name type="scientific">Saccharolobus solfataricus</name>
    <name type="common">Sulfolobus solfataricus</name>
    <dbReference type="NCBI Taxonomy" id="2287"/>
    <lineage>
        <taxon>Archaea</taxon>
        <taxon>Thermoproteota</taxon>
        <taxon>Thermoprotei</taxon>
        <taxon>Sulfolobales</taxon>
        <taxon>Sulfolobaceae</taxon>
        <taxon>Saccharolobus</taxon>
    </lineage>
</organism>
<reference evidence="12 25" key="6">
    <citation type="journal article" date="2020" name="Nat. Commun.">
        <title>The structures of two archaeal type IV pili illuminate evolutionary relationships.</title>
        <authorList>
            <person name="Wang F."/>
            <person name="Baquero D.P."/>
            <person name="Su Z."/>
            <person name="Beltran L.C."/>
            <person name="Prangishvili D."/>
            <person name="Krupovic M."/>
            <person name="Egelman E.H."/>
        </authorList>
    </citation>
    <scope>NUCLEOTIDE SEQUENCE [LARGE SCALE GENOMIC DNA]</scope>
    <source>
        <strain evidence="12 25">POZ149</strain>
    </source>
</reference>
<evidence type="ECO:0000256" key="1">
    <source>
        <dbReference type="SAM" id="Phobius"/>
    </source>
</evidence>
<dbReference type="EMBL" id="CP033236">
    <property type="protein sequence ID" value="AZF69683.1"/>
    <property type="molecule type" value="Genomic_DNA"/>
</dbReference>
<protein>
    <submittedName>
        <fullName evidence="3">MFS transporter</fullName>
    </submittedName>
</protein>
<evidence type="ECO:0000313" key="5">
    <source>
        <dbReference type="EMBL" id="AZF67063.1"/>
    </source>
</evidence>
<dbReference type="EMBL" id="CP011056">
    <property type="protein sequence ID" value="AKA75253.1"/>
    <property type="molecule type" value="Genomic_DNA"/>
</dbReference>
<dbReference type="Proteomes" id="UP000033085">
    <property type="component" value="Chromosome"/>
</dbReference>
<feature type="transmembrane region" description="Helical" evidence="1">
    <location>
        <begin position="146"/>
        <end position="163"/>
    </location>
</feature>
<evidence type="ECO:0000313" key="9">
    <source>
        <dbReference type="EMBL" id="AZF77530.1"/>
    </source>
</evidence>
<keyword evidence="1" id="KW-0812">Transmembrane</keyword>
<evidence type="ECO:0000313" key="18">
    <source>
        <dbReference type="Proteomes" id="UP000267993"/>
    </source>
</evidence>
<dbReference type="Proteomes" id="UP000594632">
    <property type="component" value="Chromosome"/>
</dbReference>
<sequence length="367" mass="41921">MIRKYIGQYFIITSFTMIGLLFPVEFYSETKSLILLGVITGIYNALNALGSYIWGYLIDKTRLRKEYAVLLSLFGIIIGLTYHYNKLIAYELSGFVSALDGPIYSAILLETTPQEKLVLGNTRLSQISLAGNVTGSLLSAFYHNDYLILIFFSISLAFNMIHIPKYDGGINYDVADRNKILRILFIPIISYFWFNMAAEIFYTLYVPLNYLMLNPSYIIFISYTFLYIIEELIYSKGINIVKGKEEYFMLLVTFARSLIVMSIVYIILMGLKIYEGTMLLFLVFGPLFPIYNISFFSLLIKGLKRNKATIIGIFNVSEDIANVVGGFLSGSTNNIVSSYQISFYSFALSLFLLYFYLRRPRRVSASS</sequence>
<keyword evidence="1" id="KW-1133">Transmembrane helix</keyword>
<dbReference type="EMBL" id="CP011057">
    <property type="protein sequence ID" value="AKA77946.1"/>
    <property type="molecule type" value="Genomic_DNA"/>
</dbReference>
<feature type="transmembrane region" description="Helical" evidence="1">
    <location>
        <begin position="217"/>
        <end position="235"/>
    </location>
</feature>
<dbReference type="Proteomes" id="UP000273194">
    <property type="component" value="Chromosome"/>
</dbReference>
<name>A0A0E3MBP1_SACSO</name>
<evidence type="ECO:0000313" key="13">
    <source>
        <dbReference type="EMBL" id="SAI85981.1"/>
    </source>
</evidence>
<reference evidence="13" key="3">
    <citation type="submission" date="2016-04" db="EMBL/GenBank/DDBJ databases">
        <authorList>
            <person name="Evans L.H."/>
            <person name="Alamgir A."/>
            <person name="Owens N."/>
            <person name="Weber N.D."/>
            <person name="Virtaneva K."/>
            <person name="Barbian K."/>
            <person name="Babar A."/>
            <person name="Rosenke K."/>
        </authorList>
    </citation>
    <scope>NUCLEOTIDE SEQUENCE</scope>
    <source>
        <strain evidence="13">P1</strain>
    </source>
</reference>
<evidence type="ECO:0000313" key="6">
    <source>
        <dbReference type="EMBL" id="AZF69683.1"/>
    </source>
</evidence>
<evidence type="ECO:0000313" key="23">
    <source>
        <dbReference type="Proteomes" id="UP000278715"/>
    </source>
</evidence>
<keyword evidence="1" id="KW-0472">Membrane</keyword>
<evidence type="ECO:0000313" key="19">
    <source>
        <dbReference type="Proteomes" id="UP000269431"/>
    </source>
</evidence>
<evidence type="ECO:0000313" key="20">
    <source>
        <dbReference type="Proteomes" id="UP000273194"/>
    </source>
</evidence>
<dbReference type="Proteomes" id="UP000033106">
    <property type="component" value="Chromosome"/>
</dbReference>
<feature type="transmembrane region" description="Helical" evidence="1">
    <location>
        <begin position="247"/>
        <end position="271"/>
    </location>
</feature>
<dbReference type="Proteomes" id="UP000282269">
    <property type="component" value="Chromosome"/>
</dbReference>
<dbReference type="Proteomes" id="UP000033057">
    <property type="component" value="Chromosome"/>
</dbReference>
<dbReference type="EMBL" id="LT549890">
    <property type="protein sequence ID" value="SAI85981.1"/>
    <property type="molecule type" value="Genomic_DNA"/>
</dbReference>
<evidence type="ECO:0000313" key="14">
    <source>
        <dbReference type="Proteomes" id="UP000033057"/>
    </source>
</evidence>
<proteinExistence type="predicted"/>
<dbReference type="EMBL" id="CP033235">
    <property type="protein sequence ID" value="AZF67063.1"/>
    <property type="molecule type" value="Genomic_DNA"/>
</dbReference>
<evidence type="ECO:0000313" key="12">
    <source>
        <dbReference type="EMBL" id="QPG49569.1"/>
    </source>
</evidence>
<evidence type="ECO:0000313" key="7">
    <source>
        <dbReference type="EMBL" id="AZF72303.1"/>
    </source>
</evidence>
<evidence type="ECO:0000313" key="22">
    <source>
        <dbReference type="Proteomes" id="UP000275843"/>
    </source>
</evidence>
<evidence type="ECO:0000313" key="25">
    <source>
        <dbReference type="Proteomes" id="UP000594632"/>
    </source>
</evidence>
<feature type="transmembrane region" description="Helical" evidence="1">
    <location>
        <begin position="183"/>
        <end position="205"/>
    </location>
</feature>
<dbReference type="Proteomes" id="UP000269431">
    <property type="component" value="Chromosome"/>
</dbReference>
<dbReference type="Proteomes" id="UP000278715">
    <property type="component" value="Chromosome"/>
</dbReference>
<reference evidence="17" key="2">
    <citation type="submission" date="2016-04" db="EMBL/GenBank/DDBJ databases">
        <authorList>
            <person name="Shah S.A."/>
            <person name="Garrett R.A."/>
        </authorList>
    </citation>
    <scope>NUCLEOTIDE SEQUENCE [LARGE SCALE GENOMIC DNA]</scope>
    <source>
        <strain evidence="17">ATCC 35091 / DSM 1616 / JCM 8930 / NBRC 15331 / P1</strain>
    </source>
</reference>
<feature type="transmembrane region" description="Helical" evidence="1">
    <location>
        <begin position="341"/>
        <end position="357"/>
    </location>
</feature>
<evidence type="ECO:0000313" key="24">
    <source>
        <dbReference type="Proteomes" id="UP000282269"/>
    </source>
</evidence>
<gene>
    <name evidence="12" type="ORF">HFC64_06835</name>
    <name evidence="13" type="ORF">SSOP1_2427</name>
    <name evidence="4" type="ORF">SULA_0101</name>
    <name evidence="2" type="ORF">SULB_0102</name>
    <name evidence="3" type="ORF">SULC_0101</name>
    <name evidence="5" type="ORF">SULG_00510</name>
    <name evidence="6" type="ORF">SULH_00510</name>
    <name evidence="7" type="ORF">SULI_00510</name>
    <name evidence="8" type="ORF">SULM_00510</name>
    <name evidence="9" type="ORF">SULN_00510</name>
    <name evidence="10" type="ORF">SULO_00510</name>
    <name evidence="11" type="ORF">SULZ_00510</name>
</gene>
<dbReference type="KEGG" id="ssoa:SULA_0101"/>
<dbReference type="EMBL" id="CP033239">
    <property type="protein sequence ID" value="AZF77530.1"/>
    <property type="molecule type" value="Genomic_DNA"/>
</dbReference>
<evidence type="ECO:0000313" key="11">
    <source>
        <dbReference type="EMBL" id="AZF82744.1"/>
    </source>
</evidence>
<dbReference type="EMBL" id="CP050869">
    <property type="protein sequence ID" value="QPG49569.1"/>
    <property type="molecule type" value="Genomic_DNA"/>
</dbReference>
<dbReference type="AlphaFoldDB" id="A0A0E3MBP1"/>
<dbReference type="Proteomes" id="UP000267993">
    <property type="component" value="Chromosome"/>
</dbReference>
<evidence type="ECO:0000313" key="2">
    <source>
        <dbReference type="EMBL" id="AKA72554.1"/>
    </source>
</evidence>
<dbReference type="InterPro" id="IPR036259">
    <property type="entry name" value="MFS_trans_sf"/>
</dbReference>
<evidence type="ECO:0000313" key="8">
    <source>
        <dbReference type="EMBL" id="AZF74923.1"/>
    </source>
</evidence>
<dbReference type="EMBL" id="CP033238">
    <property type="protein sequence ID" value="AZF74923.1"/>
    <property type="molecule type" value="Genomic_DNA"/>
</dbReference>
<dbReference type="EMBL" id="CP033240">
    <property type="protein sequence ID" value="AZF80137.1"/>
    <property type="molecule type" value="Genomic_DNA"/>
</dbReference>
<dbReference type="Gene3D" id="1.20.1250.20">
    <property type="entry name" value="MFS general substrate transporter like domains"/>
    <property type="match status" value="1"/>
</dbReference>
<dbReference type="SUPFAM" id="SSF103473">
    <property type="entry name" value="MFS general substrate transporter"/>
    <property type="match status" value="1"/>
</dbReference>
<evidence type="ECO:0000313" key="4">
    <source>
        <dbReference type="EMBL" id="AKA77946.1"/>
    </source>
</evidence>
<feature type="transmembrane region" description="Helical" evidence="1">
    <location>
        <begin position="310"/>
        <end position="329"/>
    </location>
</feature>
<evidence type="ECO:0000313" key="21">
    <source>
        <dbReference type="Proteomes" id="UP000273443"/>
    </source>
</evidence>
<feature type="transmembrane region" description="Helical" evidence="1">
    <location>
        <begin position="277"/>
        <end position="298"/>
    </location>
</feature>
<dbReference type="Proteomes" id="UP000275843">
    <property type="component" value="Chromosome"/>
</dbReference>
<dbReference type="KEGG" id="ssol:SULB_0102"/>
<reference evidence="3" key="5">
    <citation type="submission" date="2018-10" db="EMBL/GenBank/DDBJ databases">
        <authorList>
            <person name="McCarthy S."/>
            <person name="Gradnigo J."/>
            <person name="Johnson T."/>
            <person name="Payne S."/>
            <person name="Lipzen A."/>
            <person name="Schackwitz W."/>
            <person name="Martin J."/>
            <person name="Moriyama E."/>
            <person name="Blum P."/>
        </authorList>
    </citation>
    <scope>NUCLEOTIDE SEQUENCE</scope>
    <source>
        <strain evidence="2">SARC-B</strain>
        <strain evidence="3">SARC-C</strain>
        <strain evidence="4">SULA</strain>
    </source>
</reference>
<dbReference type="Proteomes" id="UP000076770">
    <property type="component" value="Chromosome i"/>
</dbReference>